<evidence type="ECO:0000313" key="3">
    <source>
        <dbReference type="Proteomes" id="UP000294593"/>
    </source>
</evidence>
<protein>
    <submittedName>
        <fullName evidence="2">Uncharacterized protein</fullName>
    </submittedName>
</protein>
<keyword evidence="3" id="KW-1185">Reference proteome</keyword>
<dbReference type="Proteomes" id="UP000294593">
    <property type="component" value="Unassembled WGS sequence"/>
</dbReference>
<dbReference type="OrthoDB" id="9864718at2"/>
<dbReference type="AlphaFoldDB" id="A0A4R6QY52"/>
<feature type="transmembrane region" description="Helical" evidence="1">
    <location>
        <begin position="115"/>
        <end position="136"/>
    </location>
</feature>
<proteinExistence type="predicted"/>
<sequence length="169" mass="18726">MKPFSIFQLTEALHLRVIRRLDPRSHDDLVQLYELRNQSRALNPQLMLIEPLSLGKWIVRKALVIVGLIGIAWVLAALNAQGLNTWGFEDAAEAFAKYVQVTGAAGMKSDLSNCIAIVLALEGVIAAVLPGWFFNWQNPVDNMVQRRLVEHETKRARSRATPASGGVLA</sequence>
<keyword evidence="1" id="KW-0812">Transmembrane</keyword>
<organism evidence="2 3">
    <name type="scientific">Aquabacterium commune</name>
    <dbReference type="NCBI Taxonomy" id="70586"/>
    <lineage>
        <taxon>Bacteria</taxon>
        <taxon>Pseudomonadati</taxon>
        <taxon>Pseudomonadota</taxon>
        <taxon>Betaproteobacteria</taxon>
        <taxon>Burkholderiales</taxon>
        <taxon>Aquabacterium</taxon>
    </lineage>
</organism>
<feature type="transmembrane region" description="Helical" evidence="1">
    <location>
        <begin position="62"/>
        <end position="80"/>
    </location>
</feature>
<name>A0A4R6QY52_9BURK</name>
<keyword evidence="1" id="KW-0472">Membrane</keyword>
<comment type="caution">
    <text evidence="2">The sequence shown here is derived from an EMBL/GenBank/DDBJ whole genome shotgun (WGS) entry which is preliminary data.</text>
</comment>
<dbReference type="RefSeq" id="WP_133611407.1">
    <property type="nucleotide sequence ID" value="NZ_SNXW01000027.1"/>
</dbReference>
<gene>
    <name evidence="2" type="ORF">EV672_1276</name>
</gene>
<accession>A0A4R6QY52</accession>
<evidence type="ECO:0000313" key="2">
    <source>
        <dbReference type="EMBL" id="TDP78173.1"/>
    </source>
</evidence>
<keyword evidence="1" id="KW-1133">Transmembrane helix</keyword>
<dbReference type="EMBL" id="SNXW01000027">
    <property type="protein sequence ID" value="TDP78173.1"/>
    <property type="molecule type" value="Genomic_DNA"/>
</dbReference>
<reference evidence="2 3" key="1">
    <citation type="submission" date="2019-03" db="EMBL/GenBank/DDBJ databases">
        <title>Genomic Encyclopedia of Type Strains, Phase IV (KMG-IV): sequencing the most valuable type-strain genomes for metagenomic binning, comparative biology and taxonomic classification.</title>
        <authorList>
            <person name="Goeker M."/>
        </authorList>
    </citation>
    <scope>NUCLEOTIDE SEQUENCE [LARGE SCALE GENOMIC DNA]</scope>
    <source>
        <strain evidence="2 3">DSM 11901</strain>
    </source>
</reference>
<evidence type="ECO:0000256" key="1">
    <source>
        <dbReference type="SAM" id="Phobius"/>
    </source>
</evidence>